<reference evidence="2" key="1">
    <citation type="journal article" date="2014" name="Int. J. Syst. Evol. Microbiol.">
        <title>Complete genome sequence of Corynebacterium casei LMG S-19264T (=DSM 44701T), isolated from a smear-ripened cheese.</title>
        <authorList>
            <consortium name="US DOE Joint Genome Institute (JGI-PGF)"/>
            <person name="Walter F."/>
            <person name="Albersmeier A."/>
            <person name="Kalinowski J."/>
            <person name="Ruckert C."/>
        </authorList>
    </citation>
    <scope>NUCLEOTIDE SEQUENCE</scope>
    <source>
        <strain evidence="2">CGMCC 4.7372</strain>
    </source>
</reference>
<accession>A0A8H9HBW9</accession>
<evidence type="ECO:0000313" key="2">
    <source>
        <dbReference type="EMBL" id="GGO99130.1"/>
    </source>
</evidence>
<dbReference type="EMBL" id="BMNJ01000005">
    <property type="protein sequence ID" value="GGO99130.1"/>
    <property type="molecule type" value="Genomic_DNA"/>
</dbReference>
<feature type="compositionally biased region" description="Polar residues" evidence="1">
    <location>
        <begin position="80"/>
        <end position="91"/>
    </location>
</feature>
<evidence type="ECO:0000256" key="1">
    <source>
        <dbReference type="SAM" id="MobiDB-lite"/>
    </source>
</evidence>
<evidence type="ECO:0000313" key="3">
    <source>
        <dbReference type="Proteomes" id="UP000614239"/>
    </source>
</evidence>
<reference evidence="2" key="2">
    <citation type="submission" date="2020-09" db="EMBL/GenBank/DDBJ databases">
        <authorList>
            <person name="Sun Q."/>
            <person name="Zhou Y."/>
        </authorList>
    </citation>
    <scope>NUCLEOTIDE SEQUENCE</scope>
    <source>
        <strain evidence="2">CGMCC 4.7372</strain>
    </source>
</reference>
<organism evidence="2 3">
    <name type="scientific">Actinomyces gaoshouyii</name>
    <dbReference type="NCBI Taxonomy" id="1960083"/>
    <lineage>
        <taxon>Bacteria</taxon>
        <taxon>Bacillati</taxon>
        <taxon>Actinomycetota</taxon>
        <taxon>Actinomycetes</taxon>
        <taxon>Actinomycetales</taxon>
        <taxon>Actinomycetaceae</taxon>
        <taxon>Actinomyces</taxon>
    </lineage>
</organism>
<feature type="region of interest" description="Disordered" evidence="1">
    <location>
        <begin position="1"/>
        <end position="91"/>
    </location>
</feature>
<protein>
    <submittedName>
        <fullName evidence="2">Uncharacterized protein</fullName>
    </submittedName>
</protein>
<sequence length="109" mass="11443">MGGDQSAFEEADEASLTGVQVVDPHVGIDEDHGGFWSAIPLDSQVPMPRGRLGGEIGAPEGDQAPRALDSDEGADRLPHKSSSLGDTRQLSGSFQKIVVKCDRGAHHPS</sequence>
<dbReference type="AlphaFoldDB" id="A0A8H9HBW9"/>
<name>A0A8H9HBW9_9ACTO</name>
<proteinExistence type="predicted"/>
<dbReference type="Proteomes" id="UP000614239">
    <property type="component" value="Unassembled WGS sequence"/>
</dbReference>
<comment type="caution">
    <text evidence="2">The sequence shown here is derived from an EMBL/GenBank/DDBJ whole genome shotgun (WGS) entry which is preliminary data.</text>
</comment>
<gene>
    <name evidence="2" type="ORF">GCM10011612_15660</name>
</gene>
<keyword evidence="3" id="KW-1185">Reference proteome</keyword>